<sequence>MKIAIDFHIHTALSPCADEDMTPNNIINMCILKGLDAIAITDHNSVENCRACMELGENKGILVIPGMEVQTKEEVHLICLFEDINTALAFQKLIYGKLPKKENNPKFFGRQIIFNEKDEVIRENNMMLIASVDLSINEVFHEVYKLRGIIIPAHVDRSSYSLIGTLGFIPEKLSIKTLEVSKRCNINAFLGKYSIFRNYRFIQNSDAHHLWDILERESFIEVNKKDIKSIFDILR</sequence>
<dbReference type="PANTHER" id="PTHR42924:SF3">
    <property type="entry name" value="POLYMERASE_HISTIDINOL PHOSPHATASE N-TERMINAL DOMAIN-CONTAINING PROTEIN"/>
    <property type="match status" value="1"/>
</dbReference>
<evidence type="ECO:0000313" key="3">
    <source>
        <dbReference type="Proteomes" id="UP000886818"/>
    </source>
</evidence>
<dbReference type="InterPro" id="IPR052018">
    <property type="entry name" value="PHP_domain"/>
</dbReference>
<evidence type="ECO:0000259" key="1">
    <source>
        <dbReference type="SMART" id="SM00481"/>
    </source>
</evidence>
<organism evidence="2 3">
    <name type="scientific">Crassaminicella indica</name>
    <dbReference type="NCBI Taxonomy" id="2855394"/>
    <lineage>
        <taxon>Bacteria</taxon>
        <taxon>Bacillati</taxon>
        <taxon>Bacillota</taxon>
        <taxon>Clostridia</taxon>
        <taxon>Eubacteriales</taxon>
        <taxon>Clostridiaceae</taxon>
        <taxon>Crassaminicella</taxon>
    </lineage>
</organism>
<keyword evidence="3" id="KW-1185">Reference proteome</keyword>
<dbReference type="EMBL" id="CP078093">
    <property type="protein sequence ID" value="QXM05744.1"/>
    <property type="molecule type" value="Genomic_DNA"/>
</dbReference>
<dbReference type="Proteomes" id="UP000886818">
    <property type="component" value="Chromosome"/>
</dbReference>
<accession>A0ABX8R9M6</accession>
<protein>
    <submittedName>
        <fullName evidence="2">PHP domain-containing protein</fullName>
    </submittedName>
</protein>
<dbReference type="PANTHER" id="PTHR42924">
    <property type="entry name" value="EXONUCLEASE"/>
    <property type="match status" value="1"/>
</dbReference>
<evidence type="ECO:0000313" key="2">
    <source>
        <dbReference type="EMBL" id="QXM05744.1"/>
    </source>
</evidence>
<dbReference type="Pfam" id="PF02811">
    <property type="entry name" value="PHP"/>
    <property type="match status" value="1"/>
</dbReference>
<gene>
    <name evidence="2" type="ORF">KVH43_10275</name>
</gene>
<dbReference type="SMART" id="SM00481">
    <property type="entry name" value="POLIIIAc"/>
    <property type="match status" value="1"/>
</dbReference>
<dbReference type="InterPro" id="IPR004013">
    <property type="entry name" value="PHP_dom"/>
</dbReference>
<reference evidence="2" key="1">
    <citation type="submission" date="2021-07" db="EMBL/GenBank/DDBJ databases">
        <title>Complete genome sequence of Crassaminicella sp. 143-21, isolated from a deep-sea hydrothermal vent.</title>
        <authorList>
            <person name="Li X."/>
        </authorList>
    </citation>
    <scope>NUCLEOTIDE SEQUENCE</scope>
    <source>
        <strain evidence="2">143-21</strain>
    </source>
</reference>
<feature type="domain" description="Polymerase/histidinol phosphatase N-terminal" evidence="1">
    <location>
        <begin position="5"/>
        <end position="73"/>
    </location>
</feature>
<proteinExistence type="predicted"/>
<dbReference type="InterPro" id="IPR003141">
    <property type="entry name" value="Pol/His_phosphatase_N"/>
</dbReference>
<dbReference type="RefSeq" id="WP_218282442.1">
    <property type="nucleotide sequence ID" value="NZ_CP078093.1"/>
</dbReference>
<dbReference type="CDD" id="cd07432">
    <property type="entry name" value="PHP_HisPPase"/>
    <property type="match status" value="1"/>
</dbReference>
<name>A0ABX8R9M6_9CLOT</name>